<dbReference type="GeneTree" id="ENSGT00940000182037"/>
<evidence type="ECO:0000313" key="3">
    <source>
        <dbReference type="Proteomes" id="UP000265120"/>
    </source>
</evidence>
<reference evidence="2" key="3">
    <citation type="submission" date="2025-09" db="UniProtKB">
        <authorList>
            <consortium name="Ensembl"/>
        </authorList>
    </citation>
    <scope>IDENTIFICATION</scope>
</reference>
<feature type="region of interest" description="Disordered" evidence="1">
    <location>
        <begin position="10"/>
        <end position="41"/>
    </location>
</feature>
<dbReference type="AlphaFoldDB" id="A0A3P8VCV7"/>
<evidence type="ECO:0000256" key="1">
    <source>
        <dbReference type="SAM" id="MobiDB-lite"/>
    </source>
</evidence>
<reference evidence="2 3" key="1">
    <citation type="journal article" date="2014" name="Nat. Genet.">
        <title>Whole-genome sequence of a flatfish provides insights into ZW sex chromosome evolution and adaptation to a benthic lifestyle.</title>
        <authorList>
            <person name="Chen S."/>
            <person name="Zhang G."/>
            <person name="Shao C."/>
            <person name="Huang Q."/>
            <person name="Liu G."/>
            <person name="Zhang P."/>
            <person name="Song W."/>
            <person name="An N."/>
            <person name="Chalopin D."/>
            <person name="Volff J.N."/>
            <person name="Hong Y."/>
            <person name="Li Q."/>
            <person name="Sha Z."/>
            <person name="Zhou H."/>
            <person name="Xie M."/>
            <person name="Yu Q."/>
            <person name="Liu Y."/>
            <person name="Xiang H."/>
            <person name="Wang N."/>
            <person name="Wu K."/>
            <person name="Yang C."/>
            <person name="Zhou Q."/>
            <person name="Liao X."/>
            <person name="Yang L."/>
            <person name="Hu Q."/>
            <person name="Zhang J."/>
            <person name="Meng L."/>
            <person name="Jin L."/>
            <person name="Tian Y."/>
            <person name="Lian J."/>
            <person name="Yang J."/>
            <person name="Miao G."/>
            <person name="Liu S."/>
            <person name="Liang Z."/>
            <person name="Yan F."/>
            <person name="Li Y."/>
            <person name="Sun B."/>
            <person name="Zhang H."/>
            <person name="Zhang J."/>
            <person name="Zhu Y."/>
            <person name="Du M."/>
            <person name="Zhao Y."/>
            <person name="Schartl M."/>
            <person name="Tang Q."/>
            <person name="Wang J."/>
        </authorList>
    </citation>
    <scope>NUCLEOTIDE SEQUENCE</scope>
</reference>
<keyword evidence="3" id="KW-1185">Reference proteome</keyword>
<accession>A0A3P8VCV7</accession>
<dbReference type="InParanoid" id="A0A3P8VCV7"/>
<dbReference type="STRING" id="244447.ENSCSEP00000010280"/>
<feature type="compositionally biased region" description="Polar residues" evidence="1">
    <location>
        <begin position="19"/>
        <end position="41"/>
    </location>
</feature>
<feature type="compositionally biased region" description="Pro residues" evidence="1">
    <location>
        <begin position="211"/>
        <end position="221"/>
    </location>
</feature>
<reference evidence="2" key="2">
    <citation type="submission" date="2025-08" db="UniProtKB">
        <authorList>
            <consortium name="Ensembl"/>
        </authorList>
    </citation>
    <scope>IDENTIFICATION</scope>
</reference>
<dbReference type="Ensembl" id="ENSCSET00000010402.1">
    <property type="protein sequence ID" value="ENSCSEP00000010280.1"/>
    <property type="gene ID" value="ENSCSEG00000006577.1"/>
</dbReference>
<dbReference type="Proteomes" id="UP000265120">
    <property type="component" value="Chromosome 12"/>
</dbReference>
<organism evidence="2 3">
    <name type="scientific">Cynoglossus semilaevis</name>
    <name type="common">Tongue sole</name>
    <dbReference type="NCBI Taxonomy" id="244447"/>
    <lineage>
        <taxon>Eukaryota</taxon>
        <taxon>Metazoa</taxon>
        <taxon>Chordata</taxon>
        <taxon>Craniata</taxon>
        <taxon>Vertebrata</taxon>
        <taxon>Euteleostomi</taxon>
        <taxon>Actinopterygii</taxon>
        <taxon>Neopterygii</taxon>
        <taxon>Teleostei</taxon>
        <taxon>Neoteleostei</taxon>
        <taxon>Acanthomorphata</taxon>
        <taxon>Carangaria</taxon>
        <taxon>Pleuronectiformes</taxon>
        <taxon>Pleuronectoidei</taxon>
        <taxon>Cynoglossidae</taxon>
        <taxon>Cynoglossinae</taxon>
        <taxon>Cynoglossus</taxon>
    </lineage>
</organism>
<evidence type="ECO:0000313" key="2">
    <source>
        <dbReference type="Ensembl" id="ENSCSEP00000010280.1"/>
    </source>
</evidence>
<sequence length="344" mass="37353">MNSCWKMKIQNEKPLGHSASRSSNISKAGSPTSVNAPCSFSRTSVSPSSQDICSHDQDCQKQTTVVLLNPGANPAQGSGGISVTTLCTDDLQASKQPRPRDWMSLLWPSSVNIPPHGSLRFSLSLNDMGQRMDSLCRGLHFIDRTCSEGELEPKPEPPQVPHVDRKAHTLNVKQPAAPSFLHPTPAQTTRPHLHFVPSFTNNCGRSVPSKDFPPPPPPPPASSSSHLQPNCSSNLLRLLQPFSRSSTSASLQWSELGSQASNRAEVVLGEDDVFVEDWSQKYAGRPAVDDTVTRPGPRPLLAPLCFMDEDGDLDCCPSPLSEKTVPLSPTSLSECCRWVTFLVV</sequence>
<protein>
    <submittedName>
        <fullName evidence="2">Membrane associated ring-CH-type finger 8</fullName>
    </submittedName>
</protein>
<proteinExistence type="predicted"/>
<name>A0A3P8VCV7_CYNSE</name>
<feature type="region of interest" description="Disordered" evidence="1">
    <location>
        <begin position="183"/>
        <end position="230"/>
    </location>
</feature>